<keyword evidence="3" id="KW-0677">Repeat</keyword>
<gene>
    <name evidence="7" type="ORF">NOX80_07555</name>
</gene>
<dbReference type="Pfam" id="PF00132">
    <property type="entry name" value="Hexapep"/>
    <property type="match status" value="1"/>
</dbReference>
<dbReference type="PROSITE" id="PS00101">
    <property type="entry name" value="HEXAPEP_TRANSFERASES"/>
    <property type="match status" value="1"/>
</dbReference>
<reference evidence="7" key="1">
    <citation type="submission" date="2022-07" db="EMBL/GenBank/DDBJ databases">
        <title>Isolation, identification, and degradation of a PFOSA degrading strain from sewage treatment plant.</title>
        <authorList>
            <person name="Zhang L."/>
            <person name="Huo Y."/>
        </authorList>
    </citation>
    <scope>NUCLEOTIDE SEQUENCE</scope>
    <source>
        <strain evidence="7">C1</strain>
    </source>
</reference>
<keyword evidence="6" id="KW-0472">Membrane</keyword>
<dbReference type="PIRSF" id="PIRSF000441">
    <property type="entry name" value="CysE"/>
    <property type="match status" value="1"/>
</dbReference>
<evidence type="ECO:0000256" key="6">
    <source>
        <dbReference type="SAM" id="Phobius"/>
    </source>
</evidence>
<keyword evidence="8" id="KW-1185">Reference proteome</keyword>
<keyword evidence="2 5" id="KW-0808">Transferase</keyword>
<comment type="similarity">
    <text evidence="1 5">Belongs to the transferase hexapeptide repeat family.</text>
</comment>
<dbReference type="CDD" id="cd03354">
    <property type="entry name" value="LbH_SAT"/>
    <property type="match status" value="1"/>
</dbReference>
<dbReference type="PANTHER" id="PTHR42811">
    <property type="entry name" value="SERINE ACETYLTRANSFERASE"/>
    <property type="match status" value="1"/>
</dbReference>
<evidence type="ECO:0000256" key="2">
    <source>
        <dbReference type="ARBA" id="ARBA00022679"/>
    </source>
</evidence>
<proteinExistence type="inferred from homology"/>
<evidence type="ECO:0000313" key="7">
    <source>
        <dbReference type="EMBL" id="UUC47047.1"/>
    </source>
</evidence>
<dbReference type="SUPFAM" id="SSF51161">
    <property type="entry name" value="Trimeric LpxA-like enzymes"/>
    <property type="match status" value="1"/>
</dbReference>
<sequence>MTLYQLIQSDYDKYKKYGGNLLGVIFLTQGFWAIFQYRIAHFFFTRVRIFGLRHFLLVFCLLWQKIIEIMTGISIPASVSIGGSFYIGHFSGIILNGKTVIGDNCNISQGVTIGFSGVGEYRGVPVIGNNVYIGANAVVAGKIVIEDNVLIGACSLVNKSVPANSIVVGVPAKVISSKGLKGSKGYI</sequence>
<evidence type="ECO:0000256" key="5">
    <source>
        <dbReference type="PIRNR" id="PIRNR000441"/>
    </source>
</evidence>
<comment type="catalytic activity">
    <reaction evidence="5">
        <text>L-serine + acetyl-CoA = O-acetyl-L-serine + CoA</text>
        <dbReference type="Rhea" id="RHEA:24560"/>
        <dbReference type="ChEBI" id="CHEBI:33384"/>
        <dbReference type="ChEBI" id="CHEBI:57287"/>
        <dbReference type="ChEBI" id="CHEBI:57288"/>
        <dbReference type="ChEBI" id="CHEBI:58340"/>
        <dbReference type="EC" id="2.3.1.30"/>
    </reaction>
</comment>
<name>A0ABY5IY32_9FLAO</name>
<keyword evidence="4 5" id="KW-0012">Acyltransferase</keyword>
<dbReference type="Gene3D" id="2.160.10.10">
    <property type="entry name" value="Hexapeptide repeat proteins"/>
    <property type="match status" value="1"/>
</dbReference>
<evidence type="ECO:0000256" key="1">
    <source>
        <dbReference type="ARBA" id="ARBA00007274"/>
    </source>
</evidence>
<dbReference type="InterPro" id="IPR011004">
    <property type="entry name" value="Trimer_LpxA-like_sf"/>
</dbReference>
<evidence type="ECO:0000313" key="8">
    <source>
        <dbReference type="Proteomes" id="UP001059844"/>
    </source>
</evidence>
<protein>
    <recommendedName>
        <fullName evidence="5">Serine acetyltransferase</fullName>
        <ecNumber evidence="5">2.3.1.30</ecNumber>
    </recommendedName>
</protein>
<dbReference type="EMBL" id="CP101751">
    <property type="protein sequence ID" value="UUC47047.1"/>
    <property type="molecule type" value="Genomic_DNA"/>
</dbReference>
<dbReference type="InterPro" id="IPR001451">
    <property type="entry name" value="Hexapep"/>
</dbReference>
<organism evidence="7 8">
    <name type="scientific">Flavobacterium cerinum</name>
    <dbReference type="NCBI Taxonomy" id="2502784"/>
    <lineage>
        <taxon>Bacteria</taxon>
        <taxon>Pseudomonadati</taxon>
        <taxon>Bacteroidota</taxon>
        <taxon>Flavobacteriia</taxon>
        <taxon>Flavobacteriales</taxon>
        <taxon>Flavobacteriaceae</taxon>
        <taxon>Flavobacterium</taxon>
    </lineage>
</organism>
<keyword evidence="6" id="KW-1133">Transmembrane helix</keyword>
<keyword evidence="6" id="KW-0812">Transmembrane</keyword>
<accession>A0ABY5IY32</accession>
<dbReference type="RefSeq" id="WP_256552682.1">
    <property type="nucleotide sequence ID" value="NZ_CP101751.1"/>
</dbReference>
<dbReference type="EC" id="2.3.1.30" evidence="5"/>
<feature type="transmembrane region" description="Helical" evidence="6">
    <location>
        <begin position="21"/>
        <end position="39"/>
    </location>
</feature>
<evidence type="ECO:0000256" key="4">
    <source>
        <dbReference type="ARBA" id="ARBA00023315"/>
    </source>
</evidence>
<dbReference type="Proteomes" id="UP001059844">
    <property type="component" value="Chromosome"/>
</dbReference>
<dbReference type="InterPro" id="IPR018357">
    <property type="entry name" value="Hexapep_transf_CS"/>
</dbReference>
<dbReference type="InterPro" id="IPR005881">
    <property type="entry name" value="Ser_O-AcTrfase"/>
</dbReference>
<dbReference type="InterPro" id="IPR045304">
    <property type="entry name" value="LbH_SAT"/>
</dbReference>
<evidence type="ECO:0000256" key="3">
    <source>
        <dbReference type="ARBA" id="ARBA00022737"/>
    </source>
</evidence>